<gene>
    <name evidence="8" type="ORF">SAMN05443287_106353</name>
</gene>
<dbReference type="AlphaFoldDB" id="A0A1H7AVH8"/>
<evidence type="ECO:0000256" key="1">
    <source>
        <dbReference type="ARBA" id="ARBA00001974"/>
    </source>
</evidence>
<dbReference type="Gene3D" id="1.20.140.10">
    <property type="entry name" value="Butyryl-CoA Dehydrogenase, subunit A, domain 3"/>
    <property type="match status" value="1"/>
</dbReference>
<proteinExistence type="inferred from homology"/>
<dbReference type="RefSeq" id="WP_092381152.1">
    <property type="nucleotide sequence ID" value="NZ_BOPI01000025.1"/>
</dbReference>
<name>A0A1H7AVH8_9ACTN</name>
<sequence>MTITDQDDRLRVLRERAREWAEQLRPHAFELERDPDTVYRHLDLPAVDYVGKMLIPPRMQPNPMRIGDYEYYGTTAVERVVAAEEIASGDAGMFLASPGASLSGVLVGMLGDEAQQQWYFGRVRERPTWTFFALTEPARGSDAMALSTTLRKASDGSLTLHGEKRYVGNATRAQLGTVFARTGPGPLGVVAVLVETDAPGYQAEPLDTIGLRGAQISAIRFDGVPVDPGRVLGAHLPASARGMWSALRTFNLLRPGVAAIALGIARAAIEYARSNGERGRHREELDRLGHRVHTTRQLILRAAHEVDRDPRNGYLASAAKAQAAQLAEEATLQSLRMLGPGARFEHPWLDKLARDARGVEFMEGTRNVQRLNVCHALTKGRFDDD</sequence>
<dbReference type="Pfam" id="PF00441">
    <property type="entry name" value="Acyl-CoA_dh_1"/>
    <property type="match status" value="1"/>
</dbReference>
<evidence type="ECO:0000313" key="8">
    <source>
        <dbReference type="EMBL" id="SEJ69298.1"/>
    </source>
</evidence>
<evidence type="ECO:0000259" key="6">
    <source>
        <dbReference type="Pfam" id="PF00441"/>
    </source>
</evidence>
<accession>A0A1H7AVH8</accession>
<dbReference type="InterPro" id="IPR046373">
    <property type="entry name" value="Acyl-CoA_Oxase/DH_mid-dom_sf"/>
</dbReference>
<keyword evidence="4 5" id="KW-0274">FAD</keyword>
<keyword evidence="9" id="KW-1185">Reference proteome</keyword>
<dbReference type="SUPFAM" id="SSF56645">
    <property type="entry name" value="Acyl-CoA dehydrogenase NM domain-like"/>
    <property type="match status" value="1"/>
</dbReference>
<feature type="domain" description="Acyl-CoA dehydrogenase/oxidase C-terminal" evidence="6">
    <location>
        <begin position="241"/>
        <end position="375"/>
    </location>
</feature>
<evidence type="ECO:0000313" key="9">
    <source>
        <dbReference type="Proteomes" id="UP000198707"/>
    </source>
</evidence>
<dbReference type="Gene3D" id="1.10.540.10">
    <property type="entry name" value="Acyl-CoA dehydrogenase/oxidase, N-terminal domain"/>
    <property type="match status" value="1"/>
</dbReference>
<keyword evidence="5" id="KW-0560">Oxidoreductase</keyword>
<organism evidence="8 9">
    <name type="scientific">Micromonospora phaseoli</name>
    <dbReference type="NCBI Taxonomy" id="1144548"/>
    <lineage>
        <taxon>Bacteria</taxon>
        <taxon>Bacillati</taxon>
        <taxon>Actinomycetota</taxon>
        <taxon>Actinomycetes</taxon>
        <taxon>Micromonosporales</taxon>
        <taxon>Micromonosporaceae</taxon>
        <taxon>Micromonospora</taxon>
    </lineage>
</organism>
<dbReference type="STRING" id="1144548.SAMN05443287_106353"/>
<evidence type="ECO:0000256" key="4">
    <source>
        <dbReference type="ARBA" id="ARBA00022827"/>
    </source>
</evidence>
<dbReference type="PANTHER" id="PTHR43884">
    <property type="entry name" value="ACYL-COA DEHYDROGENASE"/>
    <property type="match status" value="1"/>
</dbReference>
<dbReference type="GO" id="GO:0003995">
    <property type="term" value="F:acyl-CoA dehydrogenase activity"/>
    <property type="evidence" value="ECO:0007669"/>
    <property type="project" value="TreeGrafter"/>
</dbReference>
<dbReference type="InterPro" id="IPR036250">
    <property type="entry name" value="AcylCo_DH-like_C"/>
</dbReference>
<dbReference type="InterPro" id="IPR006091">
    <property type="entry name" value="Acyl-CoA_Oxase/DH_mid-dom"/>
</dbReference>
<reference evidence="9" key="1">
    <citation type="submission" date="2016-10" db="EMBL/GenBank/DDBJ databases">
        <authorList>
            <person name="Varghese N."/>
            <person name="Submissions S."/>
        </authorList>
    </citation>
    <scope>NUCLEOTIDE SEQUENCE [LARGE SCALE GENOMIC DNA]</scope>
    <source>
        <strain evidence="9">CGMCC 4.7038</strain>
    </source>
</reference>
<evidence type="ECO:0000256" key="3">
    <source>
        <dbReference type="ARBA" id="ARBA00022630"/>
    </source>
</evidence>
<dbReference type="PANTHER" id="PTHR43884:SF12">
    <property type="entry name" value="ISOVALERYL-COA DEHYDROGENASE, MITOCHONDRIAL-RELATED"/>
    <property type="match status" value="1"/>
</dbReference>
<dbReference type="InterPro" id="IPR009075">
    <property type="entry name" value="AcylCo_DH/oxidase_C"/>
</dbReference>
<dbReference type="Gene3D" id="2.40.110.10">
    <property type="entry name" value="Butyryl-CoA Dehydrogenase, subunit A, domain 2"/>
    <property type="match status" value="1"/>
</dbReference>
<keyword evidence="3 5" id="KW-0285">Flavoprotein</keyword>
<dbReference type="EMBL" id="FNYV01000006">
    <property type="protein sequence ID" value="SEJ69298.1"/>
    <property type="molecule type" value="Genomic_DNA"/>
</dbReference>
<dbReference type="OrthoDB" id="3458133at2"/>
<dbReference type="Pfam" id="PF02770">
    <property type="entry name" value="Acyl-CoA_dh_M"/>
    <property type="match status" value="1"/>
</dbReference>
<dbReference type="Proteomes" id="UP000198707">
    <property type="component" value="Unassembled WGS sequence"/>
</dbReference>
<evidence type="ECO:0000256" key="2">
    <source>
        <dbReference type="ARBA" id="ARBA00009347"/>
    </source>
</evidence>
<feature type="domain" description="Acyl-CoA oxidase/dehydrogenase middle" evidence="7">
    <location>
        <begin position="132"/>
        <end position="224"/>
    </location>
</feature>
<dbReference type="GO" id="GO:0050660">
    <property type="term" value="F:flavin adenine dinucleotide binding"/>
    <property type="evidence" value="ECO:0007669"/>
    <property type="project" value="InterPro"/>
</dbReference>
<protein>
    <submittedName>
        <fullName evidence="8">Acyl-CoA dehydrogenase</fullName>
    </submittedName>
</protein>
<evidence type="ECO:0000259" key="7">
    <source>
        <dbReference type="Pfam" id="PF02770"/>
    </source>
</evidence>
<comment type="similarity">
    <text evidence="2 5">Belongs to the acyl-CoA dehydrogenase family.</text>
</comment>
<dbReference type="SUPFAM" id="SSF47203">
    <property type="entry name" value="Acyl-CoA dehydrogenase C-terminal domain-like"/>
    <property type="match status" value="1"/>
</dbReference>
<comment type="cofactor">
    <cofactor evidence="1 5">
        <name>FAD</name>
        <dbReference type="ChEBI" id="CHEBI:57692"/>
    </cofactor>
</comment>
<dbReference type="InterPro" id="IPR037069">
    <property type="entry name" value="AcylCoA_DH/ox_N_sf"/>
</dbReference>
<dbReference type="InterPro" id="IPR009100">
    <property type="entry name" value="AcylCoA_DH/oxidase_NM_dom_sf"/>
</dbReference>
<evidence type="ECO:0000256" key="5">
    <source>
        <dbReference type="RuleBase" id="RU362125"/>
    </source>
</evidence>